<keyword evidence="2" id="KW-1185">Reference proteome</keyword>
<comment type="caution">
    <text evidence="1">The sequence shown here is derived from an EMBL/GenBank/DDBJ whole genome shotgun (WGS) entry which is preliminary data.</text>
</comment>
<gene>
    <name evidence="1" type="ORF">XA68_15907</name>
</gene>
<evidence type="ECO:0000313" key="1">
    <source>
        <dbReference type="EMBL" id="PFH61891.1"/>
    </source>
</evidence>
<reference evidence="1 2" key="1">
    <citation type="journal article" date="2015" name="BMC Genomics">
        <title>Gene expression during zombie ant biting behavior reflects the complexity underlying fungal parasitic behavioral manipulation.</title>
        <authorList>
            <person name="de Bekker C."/>
            <person name="Ohm R.A."/>
            <person name="Loreto R.G."/>
            <person name="Sebastian A."/>
            <person name="Albert I."/>
            <person name="Merrow M."/>
            <person name="Brachmann A."/>
            <person name="Hughes D.P."/>
        </authorList>
    </citation>
    <scope>NUCLEOTIDE SEQUENCE [LARGE SCALE GENOMIC DNA]</scope>
    <source>
        <strain evidence="1 2">SC16a</strain>
    </source>
</reference>
<dbReference type="EMBL" id="LAZP02000050">
    <property type="protein sequence ID" value="PFH61891.1"/>
    <property type="molecule type" value="Genomic_DNA"/>
</dbReference>
<protein>
    <submittedName>
        <fullName evidence="1">Uncharacterized protein</fullName>
    </submittedName>
</protein>
<dbReference type="OrthoDB" id="4919744at2759"/>
<reference evidence="1 2" key="2">
    <citation type="journal article" date="2017" name="Sci. Rep.">
        <title>Ant-infecting Ophiocordyceps genomes reveal a high diversity of potential behavioral manipulation genes and a possible major role for enterotoxins.</title>
        <authorList>
            <person name="de Bekker C."/>
            <person name="Ohm R.A."/>
            <person name="Evans H.C."/>
            <person name="Brachmann A."/>
            <person name="Hughes D.P."/>
        </authorList>
    </citation>
    <scope>NUCLEOTIDE SEQUENCE [LARGE SCALE GENOMIC DNA]</scope>
    <source>
        <strain evidence="1 2">SC16a</strain>
    </source>
</reference>
<proteinExistence type="predicted"/>
<name>A0A2A9PLH3_OPHUN</name>
<dbReference type="AlphaFoldDB" id="A0A2A9PLH3"/>
<accession>A0A2A9PLH3</accession>
<evidence type="ECO:0000313" key="2">
    <source>
        <dbReference type="Proteomes" id="UP000037136"/>
    </source>
</evidence>
<dbReference type="Proteomes" id="UP000037136">
    <property type="component" value="Unassembled WGS sequence"/>
</dbReference>
<sequence>MSAIPSLPTPSDSTALYYDALVGAADDALIPTPSAIRQMFNDGMATWQEFLDEAKKMKAGLWPAGSLDPYITLVDTPALPASFRPARFLYGRPLWKVDDGFDSENTTKTGKADDEKWDPSLRYGRRVGIKLSGHAPLRGQFSPYAKTALLKASPKTMGSIAILTLCWSYILSARFLEMQKGEMVYSENRERPNQPRDGYKVPLCMDGASPALVRWICAVATSPYMGWLVVKGKLPPWAACLWKSGVQIIIETEDPTTDTCSAPSSAEALDLLVEFCRLFGLGKEESHDDKYESMSPYREAFFAALLLPYYNAKGHQPQFPDPNLTRADGSKFTDADEKLIRGYGQDMRYFMTISVNPSSVASILWSVFWQPDVNCNLVSPWLASIMDVLSSTLGAQDLETLIKVFILRRPRVAPWWLAVFLLGDLFILDSIEHYLDPRKPDVSDLTKHDSDPMLSAWTGSKQSFVECPADADRPGSTLGGNPDLVSRADLLRYRSFYKLQDNYLLPLAWRPFGYIKKQDIEPELWPYLHLKPALQYQHFTWYIGKQASPPSLGFRRDTGRDVKNVGDDLTRRSAANNPPIVRSEVIRVPPSQESTLRMVSFLADDSMNVQCWGNVAMPVEVAYHPWLFNWNLRSVKDLWQYDAEMRARRIFLQANPRREFTYQLLMKWLTEEHQEGDEDTV</sequence>
<organism evidence="1 2">
    <name type="scientific">Ophiocordyceps unilateralis</name>
    <name type="common">Zombie-ant fungus</name>
    <name type="synonym">Torrubia unilateralis</name>
    <dbReference type="NCBI Taxonomy" id="268505"/>
    <lineage>
        <taxon>Eukaryota</taxon>
        <taxon>Fungi</taxon>
        <taxon>Dikarya</taxon>
        <taxon>Ascomycota</taxon>
        <taxon>Pezizomycotina</taxon>
        <taxon>Sordariomycetes</taxon>
        <taxon>Hypocreomycetidae</taxon>
        <taxon>Hypocreales</taxon>
        <taxon>Ophiocordycipitaceae</taxon>
        <taxon>Ophiocordyceps</taxon>
    </lineage>
</organism>